<gene>
    <name evidence="1" type="ORF">M23134_04141</name>
</gene>
<organism evidence="1 2">
    <name type="scientific">Microscilla marina ATCC 23134</name>
    <dbReference type="NCBI Taxonomy" id="313606"/>
    <lineage>
        <taxon>Bacteria</taxon>
        <taxon>Pseudomonadati</taxon>
        <taxon>Bacteroidota</taxon>
        <taxon>Cytophagia</taxon>
        <taxon>Cytophagales</taxon>
        <taxon>Microscillaceae</taxon>
        <taxon>Microscilla</taxon>
    </lineage>
</organism>
<dbReference type="RefSeq" id="WP_002693883.1">
    <property type="nucleotide sequence ID" value="NZ_AAWS01000003.1"/>
</dbReference>
<reference evidence="1 2" key="1">
    <citation type="submission" date="2007-01" db="EMBL/GenBank/DDBJ databases">
        <authorList>
            <person name="Haygood M."/>
            <person name="Podell S."/>
            <person name="Anderson C."/>
            <person name="Hopkinson B."/>
            <person name="Roe K."/>
            <person name="Barbeau K."/>
            <person name="Gaasterland T."/>
            <person name="Ferriera S."/>
            <person name="Johnson J."/>
            <person name="Kravitz S."/>
            <person name="Beeson K."/>
            <person name="Sutton G."/>
            <person name="Rogers Y.-H."/>
            <person name="Friedman R."/>
            <person name="Frazier M."/>
            <person name="Venter J.C."/>
        </authorList>
    </citation>
    <scope>NUCLEOTIDE SEQUENCE [LARGE SCALE GENOMIC DNA]</scope>
    <source>
        <strain evidence="1 2">ATCC 23134</strain>
    </source>
</reference>
<dbReference type="Proteomes" id="UP000004095">
    <property type="component" value="Unassembled WGS sequence"/>
</dbReference>
<accession>A1ZE00</accession>
<dbReference type="AlphaFoldDB" id="A1ZE00"/>
<sequence length="113" mass="12828">MKATIANITRLGVSSLLMVLLVNTVSYAQRNKQLTAEQRTKKAVQLMTKSLGLSVAQIAKVEEANLTFQRAREVAKTHQDQTAVRAARKAYHAELKTILTRNQYKKFRQTQRN</sequence>
<evidence type="ECO:0000313" key="2">
    <source>
        <dbReference type="Proteomes" id="UP000004095"/>
    </source>
</evidence>
<keyword evidence="2" id="KW-1185">Reference proteome</keyword>
<evidence type="ECO:0000313" key="1">
    <source>
        <dbReference type="EMBL" id="EAY31308.1"/>
    </source>
</evidence>
<protein>
    <submittedName>
        <fullName evidence="1">Multiple ligand-binding protein 1, putative</fullName>
    </submittedName>
</protein>
<proteinExistence type="predicted"/>
<name>A1ZE00_MICM2</name>
<comment type="caution">
    <text evidence="1">The sequence shown here is derived from an EMBL/GenBank/DDBJ whole genome shotgun (WGS) entry which is preliminary data.</text>
</comment>
<dbReference type="EMBL" id="AAWS01000003">
    <property type="protein sequence ID" value="EAY31308.1"/>
    <property type="molecule type" value="Genomic_DNA"/>
</dbReference>